<evidence type="ECO:0000313" key="6">
    <source>
        <dbReference type="Proteomes" id="UP000070501"/>
    </source>
</evidence>
<name>A0A136IVL9_9PEZI</name>
<feature type="compositionally biased region" description="Low complexity" evidence="4">
    <location>
        <begin position="25"/>
        <end position="34"/>
    </location>
</feature>
<evidence type="ECO:0008006" key="7">
    <source>
        <dbReference type="Google" id="ProtNLM"/>
    </source>
</evidence>
<feature type="compositionally biased region" description="Acidic residues" evidence="4">
    <location>
        <begin position="45"/>
        <end position="59"/>
    </location>
</feature>
<dbReference type="PANTHER" id="PTHR33365:SF11">
    <property type="entry name" value="TAT PATHWAY SIGNAL SEQUENCE"/>
    <property type="match status" value="1"/>
</dbReference>
<organism evidence="5 6">
    <name type="scientific">Microdochium bolleyi</name>
    <dbReference type="NCBI Taxonomy" id="196109"/>
    <lineage>
        <taxon>Eukaryota</taxon>
        <taxon>Fungi</taxon>
        <taxon>Dikarya</taxon>
        <taxon>Ascomycota</taxon>
        <taxon>Pezizomycotina</taxon>
        <taxon>Sordariomycetes</taxon>
        <taxon>Xylariomycetidae</taxon>
        <taxon>Xylariales</taxon>
        <taxon>Microdochiaceae</taxon>
        <taxon>Microdochium</taxon>
    </lineage>
</organism>
<keyword evidence="6" id="KW-1185">Reference proteome</keyword>
<dbReference type="Pfam" id="PF11807">
    <property type="entry name" value="UstYa"/>
    <property type="match status" value="1"/>
</dbReference>
<dbReference type="PANTHER" id="PTHR33365">
    <property type="entry name" value="YALI0B05434P"/>
    <property type="match status" value="1"/>
</dbReference>
<proteinExistence type="inferred from homology"/>
<dbReference type="InParanoid" id="A0A136IVL9"/>
<dbReference type="InterPro" id="IPR021765">
    <property type="entry name" value="UstYa-like"/>
</dbReference>
<feature type="region of interest" description="Disordered" evidence="4">
    <location>
        <begin position="19"/>
        <end position="61"/>
    </location>
</feature>
<reference evidence="6" key="1">
    <citation type="submission" date="2016-02" db="EMBL/GenBank/DDBJ databases">
        <title>Draft genome sequence of Microdochium bolleyi, a fungal endophyte of beachgrass.</title>
        <authorList>
            <consortium name="DOE Joint Genome Institute"/>
            <person name="David A.S."/>
            <person name="May G."/>
            <person name="Haridas S."/>
            <person name="Lim J."/>
            <person name="Wang M."/>
            <person name="Labutti K."/>
            <person name="Lipzen A."/>
            <person name="Barry K."/>
            <person name="Grigoriev I.V."/>
        </authorList>
    </citation>
    <scope>NUCLEOTIDE SEQUENCE [LARGE SCALE GENOMIC DNA]</scope>
    <source>
        <strain evidence="6">J235TASD1</strain>
    </source>
</reference>
<accession>A0A136IVL9</accession>
<dbReference type="AlphaFoldDB" id="A0A136IVL9"/>
<dbReference type="STRING" id="196109.A0A136IVL9"/>
<evidence type="ECO:0000256" key="3">
    <source>
        <dbReference type="ARBA" id="ARBA00035112"/>
    </source>
</evidence>
<evidence type="ECO:0000256" key="4">
    <source>
        <dbReference type="SAM" id="MobiDB-lite"/>
    </source>
</evidence>
<protein>
    <recommendedName>
        <fullName evidence="7">Oxidase ustYa</fullName>
    </recommendedName>
</protein>
<dbReference type="OrthoDB" id="3687641at2759"/>
<comment type="similarity">
    <text evidence="3">Belongs to the ustYa family.</text>
</comment>
<evidence type="ECO:0000256" key="1">
    <source>
        <dbReference type="ARBA" id="ARBA00004685"/>
    </source>
</evidence>
<dbReference type="EMBL" id="KQ964257">
    <property type="protein sequence ID" value="KXJ88809.1"/>
    <property type="molecule type" value="Genomic_DNA"/>
</dbReference>
<dbReference type="GO" id="GO:0016491">
    <property type="term" value="F:oxidoreductase activity"/>
    <property type="evidence" value="ECO:0007669"/>
    <property type="project" value="UniProtKB-KW"/>
</dbReference>
<dbReference type="GO" id="GO:0043386">
    <property type="term" value="P:mycotoxin biosynthetic process"/>
    <property type="evidence" value="ECO:0007669"/>
    <property type="project" value="InterPro"/>
</dbReference>
<sequence>MMYSTDDLKSPAHFDTVSLNFPATPHSQHQFQPHHPLRPRHDRHDEEDEEEGSVTDVDSETERHIRLSLVEEGDYMHSRPMRRRRSSSSRGGFLAAMKEHRWLIDTGLLAMIIFLLLFRPQRGREHFWEGAGDLTGFAPEFSQKIVTFTPDPGFMPENASEFFTDATKNKWIDLVPPGLGYVNIVDPSRYDNLPTKLNDYEDDDYVATTSMTHQLHCLHSIAEAYSSLRLDNPKPLSAEQIWHVGHCFDYLRQSLMCCGDVALEGQQTTFPGNPDLTGSDGWDAKHVCKDYGEMYEHLKTSAVNQRKWISK</sequence>
<keyword evidence="2" id="KW-0560">Oxidoreductase</keyword>
<dbReference type="Proteomes" id="UP000070501">
    <property type="component" value="Unassembled WGS sequence"/>
</dbReference>
<evidence type="ECO:0000256" key="2">
    <source>
        <dbReference type="ARBA" id="ARBA00023002"/>
    </source>
</evidence>
<evidence type="ECO:0000313" key="5">
    <source>
        <dbReference type="EMBL" id="KXJ88809.1"/>
    </source>
</evidence>
<comment type="pathway">
    <text evidence="1">Mycotoxin biosynthesis.</text>
</comment>
<gene>
    <name evidence="5" type="ORF">Micbo1qcDRAFT_235652</name>
</gene>